<evidence type="ECO:0000259" key="3">
    <source>
        <dbReference type="Pfam" id="PF01557"/>
    </source>
</evidence>
<sequence>MKFIAFTTKDKENTRLGVYKNSESIVIDLNTIGLSRFFHDMNDLIKNIKPKDIDVLKEVISLVEEKEYETYHVEEITLGAPIDRTIHDVICVGLNYAEHIDETKKGFDENMEIPLHTVYFSKRANQVKGPGEEIESHSHLNESMDYEVELAVIIGKEGINISKEEAKEYIFGYTILNDLSARGLQKNHVQWFRGKSLDGFTSMGPCIVHGSSVGFPLELDIKSRVNDELRQNSNTKFMMKDVSTIISEISQGMTLLPGDVIATGTPSGVGMGFTPPRFLKAGDTVECEIQHMGLLKNKIK</sequence>
<dbReference type="STRING" id="293826.Amet_0503"/>
<dbReference type="InterPro" id="IPR011234">
    <property type="entry name" value="Fumarylacetoacetase-like_C"/>
</dbReference>
<dbReference type="SUPFAM" id="SSF56529">
    <property type="entry name" value="FAH"/>
    <property type="match status" value="1"/>
</dbReference>
<comment type="similarity">
    <text evidence="1">Belongs to the FAH family.</text>
</comment>
<dbReference type="eggNOG" id="COG0179">
    <property type="taxonomic scope" value="Bacteria"/>
</dbReference>
<dbReference type="EMBL" id="CP000724">
    <property type="protein sequence ID" value="ABR46730.1"/>
    <property type="molecule type" value="Genomic_DNA"/>
</dbReference>
<dbReference type="FunFam" id="3.90.850.10:FF:000002">
    <property type="entry name" value="2-hydroxyhepta-2,4-diene-1,7-dioate isomerase"/>
    <property type="match status" value="1"/>
</dbReference>
<name>A6TKL2_ALKMQ</name>
<keyword evidence="2" id="KW-0479">Metal-binding</keyword>
<dbReference type="Proteomes" id="UP000001572">
    <property type="component" value="Chromosome"/>
</dbReference>
<dbReference type="GO" id="GO:0019752">
    <property type="term" value="P:carboxylic acid metabolic process"/>
    <property type="evidence" value="ECO:0007669"/>
    <property type="project" value="UniProtKB-ARBA"/>
</dbReference>
<dbReference type="RefSeq" id="WP_011971638.1">
    <property type="nucleotide sequence ID" value="NC_009633.1"/>
</dbReference>
<dbReference type="AlphaFoldDB" id="A6TKL2"/>
<keyword evidence="4" id="KW-0378">Hydrolase</keyword>
<dbReference type="OrthoDB" id="9805307at2"/>
<evidence type="ECO:0000256" key="2">
    <source>
        <dbReference type="ARBA" id="ARBA00022723"/>
    </source>
</evidence>
<feature type="domain" description="Fumarylacetoacetase-like C-terminal" evidence="3">
    <location>
        <begin position="89"/>
        <end position="299"/>
    </location>
</feature>
<reference evidence="5" key="1">
    <citation type="journal article" date="2016" name="Genome Announc.">
        <title>Complete genome sequence of Alkaliphilus metalliredigens strain QYMF, an alkaliphilic and metal-reducing bacterium isolated from borax-contaminated leachate ponds.</title>
        <authorList>
            <person name="Hwang C."/>
            <person name="Copeland A."/>
            <person name="Lucas S."/>
            <person name="Lapidus A."/>
            <person name="Barry K."/>
            <person name="Detter J.C."/>
            <person name="Glavina Del Rio T."/>
            <person name="Hammon N."/>
            <person name="Israni S."/>
            <person name="Dalin E."/>
            <person name="Tice H."/>
            <person name="Pitluck S."/>
            <person name="Chertkov O."/>
            <person name="Brettin T."/>
            <person name="Bruce D."/>
            <person name="Han C."/>
            <person name="Schmutz J."/>
            <person name="Larimer F."/>
            <person name="Land M.L."/>
            <person name="Hauser L."/>
            <person name="Kyrpides N."/>
            <person name="Mikhailova N."/>
            <person name="Ye Q."/>
            <person name="Zhou J."/>
            <person name="Richardson P."/>
            <person name="Fields M.W."/>
        </authorList>
    </citation>
    <scope>NUCLEOTIDE SEQUENCE [LARGE SCALE GENOMIC DNA]</scope>
    <source>
        <strain evidence="5">QYMF</strain>
    </source>
</reference>
<dbReference type="Gene3D" id="3.90.850.10">
    <property type="entry name" value="Fumarylacetoacetase-like, C-terminal domain"/>
    <property type="match status" value="1"/>
</dbReference>
<organism evidence="4 5">
    <name type="scientific">Alkaliphilus metalliredigens (strain QYMF)</name>
    <dbReference type="NCBI Taxonomy" id="293826"/>
    <lineage>
        <taxon>Bacteria</taxon>
        <taxon>Bacillati</taxon>
        <taxon>Bacillota</taxon>
        <taxon>Clostridia</taxon>
        <taxon>Peptostreptococcales</taxon>
        <taxon>Natronincolaceae</taxon>
        <taxon>Alkaliphilus</taxon>
    </lineage>
</organism>
<keyword evidence="5" id="KW-1185">Reference proteome</keyword>
<dbReference type="PANTHER" id="PTHR42796:SF4">
    <property type="entry name" value="FUMARYLACETOACETATE HYDROLASE DOMAIN-CONTAINING PROTEIN 2A"/>
    <property type="match status" value="1"/>
</dbReference>
<dbReference type="InterPro" id="IPR036663">
    <property type="entry name" value="Fumarylacetoacetase_C_sf"/>
</dbReference>
<dbReference type="PANTHER" id="PTHR42796">
    <property type="entry name" value="FUMARYLACETOACETATE HYDROLASE DOMAIN-CONTAINING PROTEIN 2A-RELATED"/>
    <property type="match status" value="1"/>
</dbReference>
<protein>
    <submittedName>
        <fullName evidence="4">Fumarylacetoacetate (FAA) hydrolase</fullName>
    </submittedName>
</protein>
<dbReference type="GO" id="GO:0046872">
    <property type="term" value="F:metal ion binding"/>
    <property type="evidence" value="ECO:0007669"/>
    <property type="project" value="UniProtKB-KW"/>
</dbReference>
<proteinExistence type="inferred from homology"/>
<evidence type="ECO:0000313" key="5">
    <source>
        <dbReference type="Proteomes" id="UP000001572"/>
    </source>
</evidence>
<dbReference type="GO" id="GO:0016853">
    <property type="term" value="F:isomerase activity"/>
    <property type="evidence" value="ECO:0007669"/>
    <property type="project" value="UniProtKB-ARBA"/>
</dbReference>
<dbReference type="Pfam" id="PF01557">
    <property type="entry name" value="FAA_hydrolase"/>
    <property type="match status" value="1"/>
</dbReference>
<dbReference type="GO" id="GO:0016787">
    <property type="term" value="F:hydrolase activity"/>
    <property type="evidence" value="ECO:0007669"/>
    <property type="project" value="UniProtKB-KW"/>
</dbReference>
<dbReference type="InterPro" id="IPR051121">
    <property type="entry name" value="FAH"/>
</dbReference>
<evidence type="ECO:0000313" key="4">
    <source>
        <dbReference type="EMBL" id="ABR46730.1"/>
    </source>
</evidence>
<gene>
    <name evidence="4" type="ordered locus">Amet_0503</name>
</gene>
<dbReference type="HOGENOM" id="CLU_028458_3_1_9"/>
<dbReference type="KEGG" id="amt:Amet_0503"/>
<evidence type="ECO:0000256" key="1">
    <source>
        <dbReference type="ARBA" id="ARBA00010211"/>
    </source>
</evidence>
<accession>A6TKL2</accession>